<dbReference type="SUPFAM" id="SSF48557">
    <property type="entry name" value="L-aspartase-like"/>
    <property type="match status" value="1"/>
</dbReference>
<dbReference type="Gene3D" id="1.20.200.10">
    <property type="entry name" value="Fumarase/aspartase (Central domain)"/>
    <property type="match status" value="1"/>
</dbReference>
<dbReference type="PATRIC" id="fig|889378.3.peg.1801"/>
<dbReference type="GO" id="GO:0006099">
    <property type="term" value="P:tricarboxylic acid cycle"/>
    <property type="evidence" value="ECO:0007669"/>
    <property type="project" value="InterPro"/>
</dbReference>
<dbReference type="PANTHER" id="PTHR42696">
    <property type="entry name" value="ASPARTATE AMMONIA-LYASE"/>
    <property type="match status" value="1"/>
</dbReference>
<dbReference type="InterPro" id="IPR051546">
    <property type="entry name" value="Aspartate_Ammonia-Lyase"/>
</dbReference>
<proteinExistence type="predicted"/>
<organism evidence="4 5">
    <name type="scientific">Spirochaeta africana (strain ATCC 700263 / DSM 8902 / Z-7692)</name>
    <dbReference type="NCBI Taxonomy" id="889378"/>
    <lineage>
        <taxon>Bacteria</taxon>
        <taxon>Pseudomonadati</taxon>
        <taxon>Spirochaetota</taxon>
        <taxon>Spirochaetia</taxon>
        <taxon>Spirochaetales</taxon>
        <taxon>Spirochaetaceae</taxon>
        <taxon>Spirochaeta</taxon>
    </lineage>
</organism>
<dbReference type="HOGENOM" id="CLU_021594_4_1_12"/>
<evidence type="ECO:0000313" key="5">
    <source>
        <dbReference type="Proteomes" id="UP000007383"/>
    </source>
</evidence>
<feature type="domain" description="Fumarase C C-terminal" evidence="3">
    <location>
        <begin position="402"/>
        <end position="454"/>
    </location>
</feature>
<dbReference type="Pfam" id="PF10415">
    <property type="entry name" value="FumaraseC_C"/>
    <property type="match status" value="1"/>
</dbReference>
<evidence type="ECO:0000259" key="2">
    <source>
        <dbReference type="Pfam" id="PF00206"/>
    </source>
</evidence>
<evidence type="ECO:0000259" key="3">
    <source>
        <dbReference type="Pfam" id="PF10415"/>
    </source>
</evidence>
<dbReference type="InterPro" id="IPR022761">
    <property type="entry name" value="Fumarate_lyase_N"/>
</dbReference>
<dbReference type="Gene3D" id="1.10.275.10">
    <property type="entry name" value="Fumarase/aspartase (N-terminal domain)"/>
    <property type="match status" value="1"/>
</dbReference>
<dbReference type="PROSITE" id="PS00163">
    <property type="entry name" value="FUMARATE_LYASES"/>
    <property type="match status" value="1"/>
</dbReference>
<dbReference type="Gene3D" id="1.10.40.30">
    <property type="entry name" value="Fumarase/aspartase (C-terminal domain)"/>
    <property type="match status" value="1"/>
</dbReference>
<keyword evidence="1" id="KW-0456">Lyase</keyword>
<dbReference type="GO" id="GO:0008797">
    <property type="term" value="F:aspartate ammonia-lyase activity"/>
    <property type="evidence" value="ECO:0007669"/>
    <property type="project" value="TreeGrafter"/>
</dbReference>
<dbReference type="InterPro" id="IPR000362">
    <property type="entry name" value="Fumarate_lyase_fam"/>
</dbReference>
<dbReference type="GO" id="GO:0005829">
    <property type="term" value="C:cytosol"/>
    <property type="evidence" value="ECO:0007669"/>
    <property type="project" value="TreeGrafter"/>
</dbReference>
<gene>
    <name evidence="4" type="ordered locus">Spiaf_1812</name>
</gene>
<name>H9UK26_SPIAZ</name>
<dbReference type="KEGG" id="sfc:Spiaf_1812"/>
<dbReference type="GO" id="GO:0006531">
    <property type="term" value="P:aspartate metabolic process"/>
    <property type="evidence" value="ECO:0007669"/>
    <property type="project" value="TreeGrafter"/>
</dbReference>
<dbReference type="InterPro" id="IPR018951">
    <property type="entry name" value="Fumarase_C_C"/>
</dbReference>
<evidence type="ECO:0000313" key="4">
    <source>
        <dbReference type="EMBL" id="AFG37869.1"/>
    </source>
</evidence>
<dbReference type="InterPro" id="IPR008948">
    <property type="entry name" value="L-Aspartase-like"/>
</dbReference>
<dbReference type="AlphaFoldDB" id="H9UK26"/>
<dbReference type="OrthoDB" id="9802809at2"/>
<evidence type="ECO:0000256" key="1">
    <source>
        <dbReference type="ARBA" id="ARBA00023239"/>
    </source>
</evidence>
<protein>
    <submittedName>
        <fullName evidence="4">Fumarase</fullName>
    </submittedName>
</protein>
<sequence>MAPDKRTERDSLGEVVLPADAAWGAQTQRAVDNFTFSGYPMPAALRRSVGLVKAAAANANAELGRLDPDAARAVRETALQIWQGELGDAFPVEVFQTGSGTSWNMNANEVIARLAAHRLGSRLHPNDHVNMGQSSNDVIPTAINLACLELLEPLCSSVDALAAALRSKGQEFADIVKLGRTHLQDAVPVRLGDAFAAVAAQLAEGTAAVRGSIDSLRVVALGGTAAGTGLNTHPQFAAAACRFVSESIGYEIQPAAVPSAEMNSRLPQVQLMGALQLLTATLQRWCIDLRLMSSGPNGGLGEINLPELQPGSSIMPGKINPVIPEAVQQLAVHVQGKVAVVAQAAAQGPLELNIMFPLIAWETLESMRLLKNACDGLRRRCIEGITANPQICREQVERSLALITRVADDIGYDRAARIALQAQRERRSLRDVLMTDEGFSAAECDRLLDPLTMLPPFS</sequence>
<feature type="domain" description="Fumarate lyase N-terminal" evidence="2">
    <location>
        <begin position="13"/>
        <end position="336"/>
    </location>
</feature>
<dbReference type="FunFam" id="1.20.200.10:FF:000001">
    <property type="entry name" value="Fumarate hydratase, mitochondrial"/>
    <property type="match status" value="1"/>
</dbReference>
<reference evidence="5" key="1">
    <citation type="journal article" date="2013" name="Stand. Genomic Sci.">
        <title>Complete genome sequence of the halophilic bacterium Spirochaeta africana type strain (Z-7692(T)) from the alkaline Lake Magadi in the East African Rift.</title>
        <authorList>
            <person name="Liolos K."/>
            <person name="Abt B."/>
            <person name="Scheuner C."/>
            <person name="Teshima H."/>
            <person name="Held B."/>
            <person name="Lapidus A."/>
            <person name="Nolan M."/>
            <person name="Lucas S."/>
            <person name="Deshpande S."/>
            <person name="Cheng J.F."/>
            <person name="Tapia R."/>
            <person name="Goodwin L.A."/>
            <person name="Pitluck S."/>
            <person name="Pagani I."/>
            <person name="Ivanova N."/>
            <person name="Mavromatis K."/>
            <person name="Mikhailova N."/>
            <person name="Huntemann M."/>
            <person name="Pati A."/>
            <person name="Chen A."/>
            <person name="Palaniappan K."/>
            <person name="Land M."/>
            <person name="Rohde M."/>
            <person name="Tindall B.J."/>
            <person name="Detter J.C."/>
            <person name="Goker M."/>
            <person name="Bristow J."/>
            <person name="Eisen J.A."/>
            <person name="Markowitz V."/>
            <person name="Hugenholtz P."/>
            <person name="Woyke T."/>
            <person name="Klenk H.P."/>
            <person name="Kyrpides N.C."/>
        </authorList>
    </citation>
    <scope>NUCLEOTIDE SEQUENCE</scope>
    <source>
        <strain evidence="5">ATCC 700263 / DSM 8902 / Z-7692</strain>
    </source>
</reference>
<keyword evidence="5" id="KW-1185">Reference proteome</keyword>
<dbReference type="PANTHER" id="PTHR42696:SF2">
    <property type="entry name" value="ASPARTATE AMMONIA-LYASE"/>
    <property type="match status" value="1"/>
</dbReference>
<dbReference type="PRINTS" id="PR00149">
    <property type="entry name" value="FUMRATELYASE"/>
</dbReference>
<dbReference type="Pfam" id="PF00206">
    <property type="entry name" value="Lyase_1"/>
    <property type="match status" value="1"/>
</dbReference>
<dbReference type="InterPro" id="IPR020557">
    <property type="entry name" value="Fumarate_lyase_CS"/>
</dbReference>
<dbReference type="Proteomes" id="UP000007383">
    <property type="component" value="Chromosome"/>
</dbReference>
<dbReference type="eggNOG" id="COG0114">
    <property type="taxonomic scope" value="Bacteria"/>
</dbReference>
<accession>H9UK26</accession>
<dbReference type="RefSeq" id="WP_014455852.1">
    <property type="nucleotide sequence ID" value="NC_017098.1"/>
</dbReference>
<dbReference type="InterPro" id="IPR024083">
    <property type="entry name" value="Fumarase/histidase_N"/>
</dbReference>
<dbReference type="STRING" id="889378.Spiaf_1812"/>
<dbReference type="EMBL" id="CP003282">
    <property type="protein sequence ID" value="AFG37869.1"/>
    <property type="molecule type" value="Genomic_DNA"/>
</dbReference>
<dbReference type="PRINTS" id="PR00145">
    <property type="entry name" value="ARGSUCLYASE"/>
</dbReference>